<proteinExistence type="predicted"/>
<gene>
    <name evidence="2" type="ORF">LSINAPIS_LOCUS1800</name>
</gene>
<feature type="coiled-coil region" evidence="1">
    <location>
        <begin position="39"/>
        <end position="66"/>
    </location>
</feature>
<sequence>MHARESYRAVMEKLDESWNITSSTKKIIKDALDLFYDIIRAVNSENLALKREMVKMKQDMENIVEDHTENQAETAPKNLNHLLEGPHLRHDCPHYIVGEQPCCLNCRSAGLEKTDHGAFSVECPVRRKWDSIARLSVTYC</sequence>
<name>A0A5E4PQQ9_9NEOP</name>
<dbReference type="Proteomes" id="UP000324832">
    <property type="component" value="Unassembled WGS sequence"/>
</dbReference>
<keyword evidence="3" id="KW-1185">Reference proteome</keyword>
<dbReference type="EMBL" id="FZQP02000325">
    <property type="protein sequence ID" value="VVC88439.1"/>
    <property type="molecule type" value="Genomic_DNA"/>
</dbReference>
<keyword evidence="1" id="KW-0175">Coiled coil</keyword>
<evidence type="ECO:0000313" key="2">
    <source>
        <dbReference type="EMBL" id="VVC88439.1"/>
    </source>
</evidence>
<accession>A0A5E4PQQ9</accession>
<dbReference type="AlphaFoldDB" id="A0A5E4PQQ9"/>
<evidence type="ECO:0000313" key="3">
    <source>
        <dbReference type="Proteomes" id="UP000324832"/>
    </source>
</evidence>
<organism evidence="2 3">
    <name type="scientific">Leptidea sinapis</name>
    <dbReference type="NCBI Taxonomy" id="189913"/>
    <lineage>
        <taxon>Eukaryota</taxon>
        <taxon>Metazoa</taxon>
        <taxon>Ecdysozoa</taxon>
        <taxon>Arthropoda</taxon>
        <taxon>Hexapoda</taxon>
        <taxon>Insecta</taxon>
        <taxon>Pterygota</taxon>
        <taxon>Neoptera</taxon>
        <taxon>Endopterygota</taxon>
        <taxon>Lepidoptera</taxon>
        <taxon>Glossata</taxon>
        <taxon>Ditrysia</taxon>
        <taxon>Papilionoidea</taxon>
        <taxon>Pieridae</taxon>
        <taxon>Dismorphiinae</taxon>
        <taxon>Leptidea</taxon>
    </lineage>
</organism>
<reference evidence="2 3" key="1">
    <citation type="submission" date="2017-07" db="EMBL/GenBank/DDBJ databases">
        <authorList>
            <person name="Talla V."/>
            <person name="Backstrom N."/>
        </authorList>
    </citation>
    <scope>NUCLEOTIDE SEQUENCE [LARGE SCALE GENOMIC DNA]</scope>
</reference>
<protein>
    <submittedName>
        <fullName evidence="2">Uncharacterized protein</fullName>
    </submittedName>
</protein>
<evidence type="ECO:0000256" key="1">
    <source>
        <dbReference type="SAM" id="Coils"/>
    </source>
</evidence>